<evidence type="ECO:0000313" key="4">
    <source>
        <dbReference type="EMBL" id="QNN57128.1"/>
    </source>
</evidence>
<dbReference type="EMBL" id="CP060714">
    <property type="protein sequence ID" value="QNN57128.1"/>
    <property type="molecule type" value="Genomic_DNA"/>
</dbReference>
<feature type="domain" description="DUF306" evidence="3">
    <location>
        <begin position="157"/>
        <end position="277"/>
    </location>
</feature>
<accession>A0A7G9RNF3</accession>
<dbReference type="InterPro" id="IPR038670">
    <property type="entry name" value="HslJ-like_sf"/>
</dbReference>
<dbReference type="Pfam" id="PF09619">
    <property type="entry name" value="YscW"/>
    <property type="match status" value="1"/>
</dbReference>
<feature type="transmembrane region" description="Helical" evidence="2">
    <location>
        <begin position="12"/>
        <end position="30"/>
    </location>
</feature>
<keyword evidence="2" id="KW-0812">Transmembrane</keyword>
<keyword evidence="2" id="KW-1133">Transmembrane helix</keyword>
<dbReference type="InterPro" id="IPR053196">
    <property type="entry name" value="Lipoprotein_YbaY-like"/>
</dbReference>
<keyword evidence="5" id="KW-1185">Reference proteome</keyword>
<dbReference type="Gene3D" id="2.40.128.270">
    <property type="match status" value="1"/>
</dbReference>
<feature type="region of interest" description="Disordered" evidence="1">
    <location>
        <begin position="316"/>
        <end position="343"/>
    </location>
</feature>
<evidence type="ECO:0000313" key="5">
    <source>
        <dbReference type="Proteomes" id="UP000515811"/>
    </source>
</evidence>
<keyword evidence="2" id="KW-0472">Membrane</keyword>
<evidence type="ECO:0000256" key="2">
    <source>
        <dbReference type="SAM" id="Phobius"/>
    </source>
</evidence>
<dbReference type="KEGG" id="drg:H9K76_22070"/>
<dbReference type="Proteomes" id="UP000515811">
    <property type="component" value="Chromosome"/>
</dbReference>
<gene>
    <name evidence="4" type="ORF">H9K76_22070</name>
</gene>
<reference evidence="4 5" key="1">
    <citation type="submission" date="2020-08" db="EMBL/GenBank/DDBJ databases">
        <title>Genome sequence of Diaphorobacter ruginosibacter DSM 27467T.</title>
        <authorList>
            <person name="Hyun D.-W."/>
            <person name="Bae J.-W."/>
        </authorList>
    </citation>
    <scope>NUCLEOTIDE SEQUENCE [LARGE SCALE GENOMIC DNA]</scope>
    <source>
        <strain evidence="4 5">DSM 27467</strain>
    </source>
</reference>
<dbReference type="InterPro" id="IPR039366">
    <property type="entry name" value="Pilotin"/>
</dbReference>
<dbReference type="PANTHER" id="PTHR38013:SF1">
    <property type="entry name" value="GLYCOPROTEIN_POLYSACCHARIDE METABOLISM"/>
    <property type="match status" value="1"/>
</dbReference>
<proteinExistence type="predicted"/>
<evidence type="ECO:0000256" key="1">
    <source>
        <dbReference type="SAM" id="MobiDB-lite"/>
    </source>
</evidence>
<sequence>MTDDAPARGRRLWLRGALYGGIGGLMLLSGCASVPRPDALITGRAFSLQRLYIPPDAVFEAVLLDVTNEGEAPVALGRQRLEPAGQAPFDLAIPFRKEQVQRNGKYVVQAQVTLYNELIFYTPGVNPVMQDPAFQRVDVMLEPYVRTDATVNAAIPFAQTHWRLLSVGENAVTPVAPAAEGAVPAFLQFQPAAGKFPAGESQGDFVGSGGCNRFLGTYRVQGKSLRLQLTRTSIRLCLDGGGDEPAFLSALAEARSFVQRGRELELQDEDDKPILQLRAQEGAWRGSSPMSRRTRRSDWVAGWFSFCSVLKKTSATKNRPGHAARSGSSSEVSGDRTGQAVKRSSASRYLAAVLSTTSRGRRGAGAVLSHGLPLMRTDSSQSRTNCLS</sequence>
<protein>
    <submittedName>
        <fullName evidence="4">META domain-containing protein</fullName>
    </submittedName>
</protein>
<name>A0A7G9RNF3_9BURK</name>
<dbReference type="PANTHER" id="PTHR38013">
    <property type="entry name" value="GLYCOPROTEIN/POLYSACCHARIDE METABOLISM"/>
    <property type="match status" value="1"/>
</dbReference>
<dbReference type="AlphaFoldDB" id="A0A7G9RNF3"/>
<organism evidence="4 5">
    <name type="scientific">Diaphorobacter ruginosibacter</name>
    <dbReference type="NCBI Taxonomy" id="1715720"/>
    <lineage>
        <taxon>Bacteria</taxon>
        <taxon>Pseudomonadati</taxon>
        <taxon>Pseudomonadota</taxon>
        <taxon>Betaproteobacteria</taxon>
        <taxon>Burkholderiales</taxon>
        <taxon>Comamonadaceae</taxon>
        <taxon>Diaphorobacter</taxon>
    </lineage>
</organism>
<dbReference type="InterPro" id="IPR005184">
    <property type="entry name" value="DUF306_Meta_HslJ"/>
</dbReference>
<evidence type="ECO:0000259" key="3">
    <source>
        <dbReference type="Pfam" id="PF03724"/>
    </source>
</evidence>
<dbReference type="Pfam" id="PF03724">
    <property type="entry name" value="META"/>
    <property type="match status" value="1"/>
</dbReference>